<dbReference type="Proteomes" id="UP001214629">
    <property type="component" value="Chromosome"/>
</dbReference>
<protein>
    <recommendedName>
        <fullName evidence="3">Plectrovirus-related protein</fullName>
    </recommendedName>
</protein>
<evidence type="ECO:0000313" key="2">
    <source>
        <dbReference type="Proteomes" id="UP001214629"/>
    </source>
</evidence>
<gene>
    <name evidence="1" type="ORF">M0C40_07460</name>
</gene>
<organism evidence="1 2">
    <name type="scientific">Spiroplasma citri</name>
    <dbReference type="NCBI Taxonomy" id="2133"/>
    <lineage>
        <taxon>Bacteria</taxon>
        <taxon>Bacillati</taxon>
        <taxon>Mycoplasmatota</taxon>
        <taxon>Mollicutes</taxon>
        <taxon>Entomoplasmatales</taxon>
        <taxon>Spiroplasmataceae</taxon>
        <taxon>Spiroplasma</taxon>
    </lineage>
</organism>
<proteinExistence type="predicted"/>
<dbReference type="RefSeq" id="WP_277938363.1">
    <property type="nucleotide sequence ID" value="NZ_CP096246.1"/>
</dbReference>
<accession>A0AAX3SXP8</accession>
<dbReference type="AlphaFoldDB" id="A0AAX3SXP8"/>
<sequence length="51" mass="6078">MINKKKKTKKNCYVSKKNCIQKANYNFSECDNLTFITLTFKENITDIRNNK</sequence>
<dbReference type="EMBL" id="CP096246">
    <property type="protein sequence ID" value="WFG95932.1"/>
    <property type="molecule type" value="Genomic_DNA"/>
</dbReference>
<evidence type="ECO:0008006" key="3">
    <source>
        <dbReference type="Google" id="ProtNLM"/>
    </source>
</evidence>
<keyword evidence="2" id="KW-1185">Reference proteome</keyword>
<name>A0AAX3SXP8_SPICI</name>
<evidence type="ECO:0000313" key="1">
    <source>
        <dbReference type="EMBL" id="WFG95932.1"/>
    </source>
</evidence>
<reference evidence="1 2" key="1">
    <citation type="submission" date="2022-04" db="EMBL/GenBank/DDBJ databases">
        <title>Whole genome of Spiroplasma citri.</title>
        <authorList>
            <person name="Khanchezar A."/>
            <person name="Izadpanah K."/>
            <person name="Taghavi M."/>
            <person name="Ghorbani A."/>
            <person name="Beven L."/>
        </authorList>
    </citation>
    <scope>NUCLEOTIDE SEQUENCE [LARGE SCALE GENOMIC DNA]</scope>
    <source>
        <strain evidence="1 2">D4</strain>
    </source>
</reference>